<keyword evidence="2" id="KW-0812">Transmembrane</keyword>
<feature type="region of interest" description="Disordered" evidence="1">
    <location>
        <begin position="1"/>
        <end position="24"/>
    </location>
</feature>
<evidence type="ECO:0000256" key="1">
    <source>
        <dbReference type="SAM" id="MobiDB-lite"/>
    </source>
</evidence>
<feature type="transmembrane region" description="Helical" evidence="2">
    <location>
        <begin position="63"/>
        <end position="88"/>
    </location>
</feature>
<evidence type="ECO:0000256" key="2">
    <source>
        <dbReference type="SAM" id="Phobius"/>
    </source>
</evidence>
<comment type="caution">
    <text evidence="3">The sequence shown here is derived from an EMBL/GenBank/DDBJ whole genome shotgun (WGS) entry which is preliminary data.</text>
</comment>
<reference evidence="3 4" key="1">
    <citation type="submission" date="2024-09" db="EMBL/GenBank/DDBJ databases">
        <authorList>
            <person name="Sun Q."/>
            <person name="Mori K."/>
        </authorList>
    </citation>
    <scope>NUCLEOTIDE SEQUENCE [LARGE SCALE GENOMIC DNA]</scope>
    <source>
        <strain evidence="3 4">TBRC 2205</strain>
    </source>
</reference>
<dbReference type="EMBL" id="JBHLUE010000019">
    <property type="protein sequence ID" value="MFC0567073.1"/>
    <property type="molecule type" value="Genomic_DNA"/>
</dbReference>
<proteinExistence type="predicted"/>
<name>A0ABV6P211_9ACTN</name>
<dbReference type="Pfam" id="PF14325">
    <property type="entry name" value="DUF4383"/>
    <property type="match status" value="1"/>
</dbReference>
<feature type="transmembrane region" description="Helical" evidence="2">
    <location>
        <begin position="133"/>
        <end position="150"/>
    </location>
</feature>
<keyword evidence="2" id="KW-1133">Transmembrane helix</keyword>
<dbReference type="Proteomes" id="UP001589894">
    <property type="component" value="Unassembled WGS sequence"/>
</dbReference>
<feature type="transmembrane region" description="Helical" evidence="2">
    <location>
        <begin position="97"/>
        <end position="118"/>
    </location>
</feature>
<keyword evidence="2" id="KW-0472">Membrane</keyword>
<sequence length="162" mass="16286">MVTGRAQSRARARPHPATRRGTPSRLTSGIGGLFVAFGALGFLPGVTSDFGELGLAGHGSGALLLGAFQVSVLLNVLHIGFGALGLVLARTAAGSRLFLLGGGACYLGLWLFGVAVGADTPANIVPLNGGDDWLHALVGGGMLALGALTTRSRPTSPPPPPR</sequence>
<evidence type="ECO:0000313" key="4">
    <source>
        <dbReference type="Proteomes" id="UP001589894"/>
    </source>
</evidence>
<keyword evidence="4" id="KW-1185">Reference proteome</keyword>
<organism evidence="3 4">
    <name type="scientific">Plantactinospora siamensis</name>
    <dbReference type="NCBI Taxonomy" id="555372"/>
    <lineage>
        <taxon>Bacteria</taxon>
        <taxon>Bacillati</taxon>
        <taxon>Actinomycetota</taxon>
        <taxon>Actinomycetes</taxon>
        <taxon>Micromonosporales</taxon>
        <taxon>Micromonosporaceae</taxon>
        <taxon>Plantactinospora</taxon>
    </lineage>
</organism>
<dbReference type="RefSeq" id="WP_377342268.1">
    <property type="nucleotide sequence ID" value="NZ_JBHLUE010000019.1"/>
</dbReference>
<protein>
    <submittedName>
        <fullName evidence="3">DUF4383 domain-containing protein</fullName>
    </submittedName>
</protein>
<gene>
    <name evidence="3" type="ORF">ACFFHU_23400</name>
</gene>
<feature type="compositionally biased region" description="Basic residues" evidence="1">
    <location>
        <begin position="8"/>
        <end position="18"/>
    </location>
</feature>
<evidence type="ECO:0000313" key="3">
    <source>
        <dbReference type="EMBL" id="MFC0567073.1"/>
    </source>
</evidence>
<feature type="transmembrane region" description="Helical" evidence="2">
    <location>
        <begin position="26"/>
        <end position="43"/>
    </location>
</feature>
<accession>A0ABV6P211</accession>